<protein>
    <recommendedName>
        <fullName evidence="4">Aldehyde dehydrogenase domain-containing protein</fullName>
    </recommendedName>
</protein>
<dbReference type="GeneTree" id="ENSGT00940000156240"/>
<organism evidence="5 6">
    <name type="scientific">Ursus americanus</name>
    <name type="common">American black bear</name>
    <name type="synonym">Euarctos americanus</name>
    <dbReference type="NCBI Taxonomy" id="9643"/>
    <lineage>
        <taxon>Eukaryota</taxon>
        <taxon>Metazoa</taxon>
        <taxon>Chordata</taxon>
        <taxon>Craniata</taxon>
        <taxon>Vertebrata</taxon>
        <taxon>Euteleostomi</taxon>
        <taxon>Mammalia</taxon>
        <taxon>Eutheria</taxon>
        <taxon>Laurasiatheria</taxon>
        <taxon>Carnivora</taxon>
        <taxon>Caniformia</taxon>
        <taxon>Ursidae</taxon>
        <taxon>Ursus</taxon>
    </lineage>
</organism>
<evidence type="ECO:0000313" key="5">
    <source>
        <dbReference type="Ensembl" id="ENSUAMP00000001835.1"/>
    </source>
</evidence>
<name>A0A452QBD8_URSAM</name>
<evidence type="ECO:0000256" key="2">
    <source>
        <dbReference type="ARBA" id="ARBA00023002"/>
    </source>
</evidence>
<dbReference type="Proteomes" id="UP000291022">
    <property type="component" value="Unassembled WGS sequence"/>
</dbReference>
<feature type="domain" description="Aldehyde dehydrogenase" evidence="4">
    <location>
        <begin position="3"/>
        <end position="165"/>
    </location>
</feature>
<dbReference type="FunFam" id="3.40.605.10:FF:000026">
    <property type="entry name" value="Aldehyde dehydrogenase, putative"/>
    <property type="match status" value="1"/>
</dbReference>
<dbReference type="OMA" id="TETMWIN"/>
<evidence type="ECO:0000259" key="4">
    <source>
        <dbReference type="Pfam" id="PF00171"/>
    </source>
</evidence>
<keyword evidence="6" id="KW-1185">Reference proteome</keyword>
<dbReference type="InterPro" id="IPR015590">
    <property type="entry name" value="Aldehyde_DH_dom"/>
</dbReference>
<dbReference type="InterPro" id="IPR016163">
    <property type="entry name" value="Ald_DH_C"/>
</dbReference>
<dbReference type="Ensembl" id="ENSUAMT00000002094.1">
    <property type="protein sequence ID" value="ENSUAMP00000001835.1"/>
    <property type="gene ID" value="ENSUAMG00000001712.1"/>
</dbReference>
<reference evidence="5" key="2">
    <citation type="submission" date="2025-08" db="UniProtKB">
        <authorList>
            <consortium name="Ensembl"/>
        </authorList>
    </citation>
    <scope>IDENTIFICATION</scope>
</reference>
<dbReference type="Gene3D" id="3.40.605.10">
    <property type="entry name" value="Aldehyde Dehydrogenase, Chain A, domain 1"/>
    <property type="match status" value="1"/>
</dbReference>
<dbReference type="GO" id="GO:0016620">
    <property type="term" value="F:oxidoreductase activity, acting on the aldehyde or oxo group of donors, NAD or NADP as acceptor"/>
    <property type="evidence" value="ECO:0007669"/>
    <property type="project" value="InterPro"/>
</dbReference>
<accession>A0A452QBD8</accession>
<keyword evidence="3" id="KW-0520">NAD</keyword>
<dbReference type="AlphaFoldDB" id="A0A452QBD8"/>
<dbReference type="SUPFAM" id="SSF53720">
    <property type="entry name" value="ALDH-like"/>
    <property type="match status" value="1"/>
</dbReference>
<reference evidence="6" key="1">
    <citation type="submission" date="2016-06" db="EMBL/GenBank/DDBJ databases">
        <title>De novo assembly and RNA-Seq shows season-dependent expression and editing in black bear kidneys.</title>
        <authorList>
            <person name="Korstanje R."/>
            <person name="Srivastava A."/>
            <person name="Sarsani V.K."/>
            <person name="Sheehan S.M."/>
            <person name="Seger R.L."/>
            <person name="Barter M.E."/>
            <person name="Lindqvist C."/>
            <person name="Brody L.C."/>
            <person name="Mullikin J.C."/>
        </authorList>
    </citation>
    <scope>NUCLEOTIDE SEQUENCE [LARGE SCALE GENOMIC DNA]</scope>
</reference>
<keyword evidence="2" id="KW-0560">Oxidoreductase</keyword>
<proteinExistence type="inferred from homology"/>
<evidence type="ECO:0000256" key="1">
    <source>
        <dbReference type="ARBA" id="ARBA00009986"/>
    </source>
</evidence>
<dbReference type="Pfam" id="PF00171">
    <property type="entry name" value="Aldedh"/>
    <property type="match status" value="1"/>
</dbReference>
<dbReference type="PANTHER" id="PTHR11699">
    <property type="entry name" value="ALDEHYDE DEHYDROGENASE-RELATED"/>
    <property type="match status" value="1"/>
</dbReference>
<reference evidence="5" key="3">
    <citation type="submission" date="2025-09" db="UniProtKB">
        <authorList>
            <consortium name="Ensembl"/>
        </authorList>
    </citation>
    <scope>IDENTIFICATION</scope>
</reference>
<dbReference type="InterPro" id="IPR016162">
    <property type="entry name" value="Ald_DH_N"/>
</dbReference>
<evidence type="ECO:0000256" key="3">
    <source>
        <dbReference type="ARBA" id="ARBA00023027"/>
    </source>
</evidence>
<dbReference type="Gene3D" id="3.40.309.10">
    <property type="entry name" value="Aldehyde Dehydrogenase, Chain A, domain 2"/>
    <property type="match status" value="1"/>
</dbReference>
<dbReference type="InterPro" id="IPR016161">
    <property type="entry name" value="Ald_DH/histidinol_DH"/>
</dbReference>
<comment type="similarity">
    <text evidence="1">Belongs to the aldehyde dehydrogenase family.</text>
</comment>
<evidence type="ECO:0000313" key="6">
    <source>
        <dbReference type="Proteomes" id="UP000291022"/>
    </source>
</evidence>
<sequence length="222" mass="24174">RVVGNPFDSQTEQGPQVDETQFKKVLGYIKSGKEEGAKLLCGGGAAADRGYFIQPTVFGDVQDSMTIAREEVSMGPELWGRFLGEVDKEVIGRANNSKYGLAAAIFTKDLDKANYLSQALQAGTVWVNCYDVFGAQSPFGGYKMSGSGRELGEYGLQAYTEVKTVSMGVFSALPRAGLQQYLLLVSCFKPQKLQERVMTQSLLCLMRNNLGPGHHSAYTVLC</sequence>
<dbReference type="STRING" id="9643.ENSUAMP00000001835"/>
<dbReference type="FunFam" id="3.40.309.10:FF:000001">
    <property type="entry name" value="Mitochondrial aldehyde dehydrogenase 2"/>
    <property type="match status" value="1"/>
</dbReference>